<feature type="domain" description="Fibronectin type-III" evidence="5">
    <location>
        <begin position="61"/>
        <end position="160"/>
    </location>
</feature>
<name>A0A2T4UR33_9MICO</name>
<dbReference type="GO" id="GO:0000272">
    <property type="term" value="P:polysaccharide catabolic process"/>
    <property type="evidence" value="ECO:0007669"/>
    <property type="project" value="UniProtKB-KW"/>
</dbReference>
<dbReference type="Gene3D" id="2.60.40.2700">
    <property type="match status" value="3"/>
</dbReference>
<dbReference type="InterPro" id="IPR036116">
    <property type="entry name" value="FN3_sf"/>
</dbReference>
<keyword evidence="2" id="KW-0393">Immunoglobulin domain</keyword>
<dbReference type="Gene3D" id="2.60.40.10">
    <property type="entry name" value="Immunoglobulins"/>
    <property type="match status" value="2"/>
</dbReference>
<proteinExistence type="predicted"/>
<dbReference type="GO" id="GO:0016798">
    <property type="term" value="F:hydrolase activity, acting on glycosyl bonds"/>
    <property type="evidence" value="ECO:0007669"/>
    <property type="project" value="UniProtKB-KW"/>
</dbReference>
<keyword evidence="3" id="KW-0119">Carbohydrate metabolism</keyword>
<dbReference type="PANTHER" id="PTHR14340:SF9">
    <property type="entry name" value="FIBRONECTIN TYPE-III DOMAIN-CONTAINING PROTEIN"/>
    <property type="match status" value="1"/>
</dbReference>
<evidence type="ECO:0000313" key="7">
    <source>
        <dbReference type="Proteomes" id="UP000241085"/>
    </source>
</evidence>
<evidence type="ECO:0000259" key="5">
    <source>
        <dbReference type="PROSITE" id="PS50853"/>
    </source>
</evidence>
<evidence type="ECO:0000256" key="2">
    <source>
        <dbReference type="ARBA" id="ARBA00023319"/>
    </source>
</evidence>
<feature type="chain" id="PRO_5015538270" description="Fibronectin type-III domain-containing protein" evidence="4">
    <location>
        <begin position="31"/>
        <end position="525"/>
    </location>
</feature>
<dbReference type="RefSeq" id="WP_107573761.1">
    <property type="nucleotide sequence ID" value="NZ_PZPL01000001.1"/>
</dbReference>
<dbReference type="EMBL" id="PZPL01000001">
    <property type="protein sequence ID" value="PTL71955.1"/>
    <property type="molecule type" value="Genomic_DNA"/>
</dbReference>
<keyword evidence="4" id="KW-0732">Signal</keyword>
<comment type="caution">
    <text evidence="6">The sequence shown here is derived from an EMBL/GenBank/DDBJ whole genome shotgun (WGS) entry which is preliminary data.</text>
</comment>
<dbReference type="Pfam" id="PF00041">
    <property type="entry name" value="fn3"/>
    <property type="match status" value="2"/>
</dbReference>
<dbReference type="SMART" id="SM00060">
    <property type="entry name" value="FN3"/>
    <property type="match status" value="2"/>
</dbReference>
<protein>
    <recommendedName>
        <fullName evidence="5">Fibronectin type-III domain-containing protein</fullName>
    </recommendedName>
</protein>
<organism evidence="6 7">
    <name type="scientific">Rathayibacter caricis DSM 15933</name>
    <dbReference type="NCBI Taxonomy" id="1328867"/>
    <lineage>
        <taxon>Bacteria</taxon>
        <taxon>Bacillati</taxon>
        <taxon>Actinomycetota</taxon>
        <taxon>Actinomycetes</taxon>
        <taxon>Micrococcales</taxon>
        <taxon>Microbacteriaceae</taxon>
        <taxon>Rathayibacter</taxon>
    </lineage>
</organism>
<dbReference type="Proteomes" id="UP000241085">
    <property type="component" value="Unassembled WGS sequence"/>
</dbReference>
<evidence type="ECO:0000256" key="4">
    <source>
        <dbReference type="SAM" id="SignalP"/>
    </source>
</evidence>
<dbReference type="SUPFAM" id="SSF49265">
    <property type="entry name" value="Fibronectin type III"/>
    <property type="match status" value="1"/>
</dbReference>
<dbReference type="PRINTS" id="PR00014">
    <property type="entry name" value="FNTYPEIII"/>
</dbReference>
<evidence type="ECO:0000313" key="6">
    <source>
        <dbReference type="EMBL" id="PTL71955.1"/>
    </source>
</evidence>
<reference evidence="6 7" key="1">
    <citation type="submission" date="2018-03" db="EMBL/GenBank/DDBJ databases">
        <title>Bacteriophage NCPPB3778 and a type I-E CRISPR drive the evolution of the US Biological Select Agent, Rathayibacter toxicus.</title>
        <authorList>
            <person name="Davis E.W.II."/>
            <person name="Tabima J.F."/>
            <person name="Weisberg A.J."/>
            <person name="Dantas Lopes L."/>
            <person name="Wiseman M.S."/>
            <person name="Wiseman M.S."/>
            <person name="Pupko T."/>
            <person name="Belcher M.S."/>
            <person name="Sechler A.J."/>
            <person name="Tancos M.A."/>
            <person name="Schroeder B.K."/>
            <person name="Murray T.D."/>
            <person name="Luster D.G."/>
            <person name="Schneider W.L."/>
            <person name="Rogers E."/>
            <person name="Andreote F.D."/>
            <person name="Grunwald N.J."/>
            <person name="Putnam M.L."/>
            <person name="Chang J.H."/>
        </authorList>
    </citation>
    <scope>NUCLEOTIDE SEQUENCE [LARGE SCALE GENOMIC DNA]</scope>
    <source>
        <strain evidence="6 7">DSM 15933</strain>
    </source>
</reference>
<keyword evidence="1" id="KW-0378">Hydrolase</keyword>
<feature type="domain" description="Fibronectin type-III" evidence="5">
    <location>
        <begin position="161"/>
        <end position="258"/>
    </location>
</feature>
<sequence length="525" mass="52781">MERKPLIPRWLTAVAAAAALALAAPSAAVAAEVEPTTLSTAAVTAPTEAATSAARAGTPWEPLNVYATADGSARSATLYWDEPEYDGGSAITGYRVSRNGTDASGAGPWSTIVPASARSQKFTNLQSGWEYSFTVAAINAYGTGYSSWTGTFVPNVTAPDTPANVTAIKNDAERTAMLTWNAPEYDGGGAITGYEVSRNGVDASGNGPWSIIVSASTRSRTFSNLALGSTYTLSVRAINSAGSSIASSSSVRMGSAALTAATPTITGTAKVGSTLTANPGAWGPAPVTYAYQWKADGTALSGATASTYKPTSATLGKRITVTVTGSKTGYTASTRTSAATAAVASGTLTAVKPTITGTAKVGSTLTANPGAWGPAPVSLVYQWMSNGTAISGATASTYKPTSAVLGKTITVTVTGSKPGYTRVTRTSDASAAVVAGTLVAPTPTVSGTAKVGFTLTANPGAWGPAPVTLTYQWKANGVAISGATSSTFKPTSSTVGKKVTVTVTGKKTAYTTVSRTSAATATVVR</sequence>
<keyword evidence="3" id="KW-0624">Polysaccharide degradation</keyword>
<keyword evidence="7" id="KW-1185">Reference proteome</keyword>
<accession>A0A2T4UR33</accession>
<evidence type="ECO:0000256" key="1">
    <source>
        <dbReference type="ARBA" id="ARBA00023295"/>
    </source>
</evidence>
<dbReference type="AlphaFoldDB" id="A0A2T4UR33"/>
<evidence type="ECO:0000256" key="3">
    <source>
        <dbReference type="ARBA" id="ARBA00023326"/>
    </source>
</evidence>
<dbReference type="InterPro" id="IPR003961">
    <property type="entry name" value="FN3_dom"/>
</dbReference>
<dbReference type="PROSITE" id="PS50853">
    <property type="entry name" value="FN3"/>
    <property type="match status" value="2"/>
</dbReference>
<dbReference type="PANTHER" id="PTHR14340">
    <property type="entry name" value="MICROFIBRIL-ASSOCIATED GLYCOPROTEIN 3"/>
    <property type="match status" value="1"/>
</dbReference>
<dbReference type="InterPro" id="IPR013783">
    <property type="entry name" value="Ig-like_fold"/>
</dbReference>
<dbReference type="CDD" id="cd00063">
    <property type="entry name" value="FN3"/>
    <property type="match status" value="2"/>
</dbReference>
<keyword evidence="1" id="KW-0326">Glycosidase</keyword>
<gene>
    <name evidence="6" type="ORF">C1I63_03280</name>
</gene>
<feature type="signal peptide" evidence="4">
    <location>
        <begin position="1"/>
        <end position="30"/>
    </location>
</feature>